<dbReference type="GO" id="GO:0008270">
    <property type="term" value="F:zinc ion binding"/>
    <property type="evidence" value="ECO:0007669"/>
    <property type="project" value="UniProtKB-KW"/>
</dbReference>
<dbReference type="OrthoDB" id="341068at2759"/>
<dbReference type="OMA" id="ICETCII"/>
<keyword evidence="1" id="KW-0862">Zinc</keyword>
<feature type="compositionally biased region" description="Low complexity" evidence="2">
    <location>
        <begin position="1026"/>
        <end position="1044"/>
    </location>
</feature>
<dbReference type="AlphaFoldDB" id="Q5CWJ8"/>
<dbReference type="CDD" id="cd19756">
    <property type="entry name" value="Bbox2"/>
    <property type="match status" value="1"/>
</dbReference>
<keyword evidence="1" id="KW-0479">Metal-binding</keyword>
<organism evidence="4 5">
    <name type="scientific">Cryptosporidium parvum (strain Iowa II)</name>
    <dbReference type="NCBI Taxonomy" id="353152"/>
    <lineage>
        <taxon>Eukaryota</taxon>
        <taxon>Sar</taxon>
        <taxon>Alveolata</taxon>
        <taxon>Apicomplexa</taxon>
        <taxon>Conoidasida</taxon>
        <taxon>Coccidia</taxon>
        <taxon>Eucoccidiorida</taxon>
        <taxon>Eimeriorina</taxon>
        <taxon>Cryptosporidiidae</taxon>
        <taxon>Cryptosporidium</taxon>
    </lineage>
</organism>
<dbReference type="KEGG" id="cpv:cgd6_4790"/>
<reference evidence="4 5" key="1">
    <citation type="journal article" date="2004" name="Science">
        <title>Complete genome sequence of the apicomplexan, Cryptosporidium parvum.</title>
        <authorList>
            <person name="Abrahamsen M.S."/>
            <person name="Templeton T.J."/>
            <person name="Enomoto S."/>
            <person name="Abrahante J.E."/>
            <person name="Zhu G."/>
            <person name="Lancto C.A."/>
            <person name="Deng M."/>
            <person name="Liu C."/>
            <person name="Widmer G."/>
            <person name="Tzipori S."/>
            <person name="Buck G.A."/>
            <person name="Xu P."/>
            <person name="Bankier A.T."/>
            <person name="Dear P.H."/>
            <person name="Konfortov B.A."/>
            <person name="Spriggs H.F."/>
            <person name="Iyer L."/>
            <person name="Anantharaman V."/>
            <person name="Aravind L."/>
            <person name="Kapur V."/>
        </authorList>
    </citation>
    <scope>NUCLEOTIDE SEQUENCE [LARGE SCALE GENOMIC DNA]</scope>
    <source>
        <strain evidence="5">Iowa II</strain>
    </source>
</reference>
<feature type="compositionally biased region" description="Basic and acidic residues" evidence="2">
    <location>
        <begin position="1109"/>
        <end position="1125"/>
    </location>
</feature>
<evidence type="ECO:0000256" key="2">
    <source>
        <dbReference type="SAM" id="MobiDB-lite"/>
    </source>
</evidence>
<evidence type="ECO:0000256" key="1">
    <source>
        <dbReference type="PROSITE-ProRule" id="PRU00024"/>
    </source>
</evidence>
<dbReference type="RefSeq" id="XP_627806.1">
    <property type="nucleotide sequence ID" value="XM_627806.1"/>
</dbReference>
<evidence type="ECO:0000259" key="3">
    <source>
        <dbReference type="PROSITE" id="PS50119"/>
    </source>
</evidence>
<dbReference type="SUPFAM" id="SSF57845">
    <property type="entry name" value="B-box zinc-binding domain"/>
    <property type="match status" value="1"/>
</dbReference>
<feature type="compositionally biased region" description="Basic and acidic residues" evidence="2">
    <location>
        <begin position="1051"/>
        <end position="1060"/>
    </location>
</feature>
<comment type="caution">
    <text evidence="4">The sequence shown here is derived from an EMBL/GenBank/DDBJ whole genome shotgun (WGS) entry which is preliminary data.</text>
</comment>
<dbReference type="InParanoid" id="Q5CWJ8"/>
<dbReference type="InterPro" id="IPR000315">
    <property type="entry name" value="Znf_B-box"/>
</dbReference>
<feature type="compositionally biased region" description="Polar residues" evidence="2">
    <location>
        <begin position="1"/>
        <end position="10"/>
    </location>
</feature>
<feature type="compositionally biased region" description="Low complexity" evidence="2">
    <location>
        <begin position="935"/>
        <end position="947"/>
    </location>
</feature>
<dbReference type="STRING" id="353152.Q5CWJ8"/>
<feature type="compositionally biased region" description="Polar residues" evidence="2">
    <location>
        <begin position="959"/>
        <end position="972"/>
    </location>
</feature>
<dbReference type="PROSITE" id="PS50119">
    <property type="entry name" value="ZF_BBOX"/>
    <property type="match status" value="1"/>
</dbReference>
<protein>
    <submittedName>
        <fullName evidence="4">Putative degraded Zn-finger +bbox Zn finger protein</fullName>
    </submittedName>
</protein>
<proteinExistence type="predicted"/>
<feature type="region of interest" description="Disordered" evidence="2">
    <location>
        <begin position="932"/>
        <end position="972"/>
    </location>
</feature>
<evidence type="ECO:0000313" key="4">
    <source>
        <dbReference type="EMBL" id="EAK90171.1"/>
    </source>
</evidence>
<feature type="compositionally biased region" description="Basic and acidic residues" evidence="2">
    <location>
        <begin position="1069"/>
        <end position="1087"/>
    </location>
</feature>
<name>Q5CWJ8_CRYPI</name>
<keyword evidence="5" id="KW-1185">Reference proteome</keyword>
<sequence>SHGNQVINSTRKVKKGVKMLENKNSANKDNASTRDPRAMNINNSIGKLFEQFSSSEESKINMDDRICMHCWISKSTLYCSTCMCFYCASCAHMNHVSAGSYHDIISVQHLSISRTDTAKSLQEKQKNQCKRHKNKELTYCCTSCNYMLICETCIIIDGHGSHLLLTLAEAIPRGRQILLQSLSSLNAASFYMSQKISEISALAEQRKTIFENNLLNVEDTQKSLTRAITSEEQLLFTELNLLASKLDRGGKDICNSCVDLKELLVSVCGEVSIILQLAKDSPSHSLNRYVKISNVVKGTLDSSYRVLVPELQHLSVPYWNLFPDVIDDVLNDTNKYTQEHIDHAMKLSDAITKIASGDISVVEDIGPINVQVYSQGKQGDRAARAKVHKIFTSKLKMIQHEKLKNIQNPLIAPKSSLKLDPTKSKAKSKAAQTGPKLQEWLGLRDWKNNQSKKQNVTINKNLPAFKMMNEINNSANKAKKSIFDDFGLMRALSDGDIKVDEIVEKDIEIMTIGRDKKLEAIGRTKEEKLKTEEFYESQVHFTGTLMGACIYTKKEDGSEVFKMDYELTQINIKYCFPFIVIYDASNTGDQNSKDSSIRENSNIIDKAHSVKGEIGYTLPTISPGLERIDIPIILGKIEKPRNSLFVADIRQSNIRIQSIHSNSITPETSKFLGAAANSWKPIEDGFEISNVIKGNTIDSWVFSCIDFNNAEKWISMLKGEDSDVKSCIQKIGTARLCVKSLNKRNSFKMSNSKLTKNPTGSNDERAFIDVVPNVPNNTREKLLISTQPDHHELTQTIVYEDDEGEYYEEQEIDLPDVMSIRLDRKLSAKKTKSLEKLMIPSILKVGKEPVIQIEKLYVIGSSLNANPLQVVVLTKSNLYITSAEIFEKNLSHDLLLDEYSIHEKCFTDNIQLSDSTHPNDVSSRFSIISSNLKESPTSNDNSSNSNNFGFEYRDHGRSLPSNTATNDKNNNSSYSNAATITFICPTKDSELIWLDSIHNHTKKKPLKYWRQILDGIIVRHRRITRSPKSSKGSRSSKPSSILPGSRHRSSIKFEDSDRFTDTSIQNQKLESETKNHNYKDSHLENSKVKKTNGTHATHSDIQEHTSMSDQEKKSTREVNLSKHNSESSNHLKNNQSLVRFNLDNHHNVEKSHRIPSTKSSHASNDFQHIFKEGSFS</sequence>
<feature type="region of interest" description="Disordered" evidence="2">
    <location>
        <begin position="1"/>
        <end position="35"/>
    </location>
</feature>
<evidence type="ECO:0000313" key="5">
    <source>
        <dbReference type="Proteomes" id="UP000006726"/>
    </source>
</evidence>
<gene>
    <name evidence="4" type="ORF">cgd6_4790</name>
</gene>
<feature type="domain" description="B box-type" evidence="3">
    <location>
        <begin position="62"/>
        <end position="107"/>
    </location>
</feature>
<dbReference type="CDD" id="cd19757">
    <property type="entry name" value="Bbox1"/>
    <property type="match status" value="1"/>
</dbReference>
<dbReference type="EMBL" id="AAEE01000002">
    <property type="protein sequence ID" value="EAK90171.1"/>
    <property type="molecule type" value="Genomic_DNA"/>
</dbReference>
<dbReference type="Proteomes" id="UP000006726">
    <property type="component" value="Chromosome 6"/>
</dbReference>
<dbReference type="GeneID" id="3375916"/>
<accession>Q5CWJ8</accession>
<feature type="non-terminal residue" evidence="4">
    <location>
        <position position="1"/>
    </location>
</feature>
<feature type="region of interest" description="Disordered" evidence="2">
    <location>
        <begin position="1023"/>
        <end position="1133"/>
    </location>
</feature>
<keyword evidence="1" id="KW-0863">Zinc-finger</keyword>
<dbReference type="Gene3D" id="3.30.160.60">
    <property type="entry name" value="Classic Zinc Finger"/>
    <property type="match status" value="1"/>
</dbReference>